<feature type="transmembrane region" description="Helical" evidence="1">
    <location>
        <begin position="21"/>
        <end position="41"/>
    </location>
</feature>
<name>A0A1G8M5R8_9MICC</name>
<organism evidence="3 4">
    <name type="scientific">Arthrobacter subterraneus</name>
    <dbReference type="NCBI Taxonomy" id="335973"/>
    <lineage>
        <taxon>Bacteria</taxon>
        <taxon>Bacillati</taxon>
        <taxon>Actinomycetota</taxon>
        <taxon>Actinomycetes</taxon>
        <taxon>Micrococcales</taxon>
        <taxon>Micrococcaceae</taxon>
        <taxon>Arthrobacter</taxon>
    </lineage>
</organism>
<dbReference type="InterPro" id="IPR046253">
    <property type="entry name" value="DUF6286"/>
</dbReference>
<keyword evidence="1" id="KW-1133">Transmembrane helix</keyword>
<keyword evidence="1" id="KW-0812">Transmembrane</keyword>
<dbReference type="Pfam" id="PF19803">
    <property type="entry name" value="DUF6286"/>
    <property type="match status" value="1"/>
</dbReference>
<keyword evidence="1" id="KW-0472">Membrane</keyword>
<proteinExistence type="predicted"/>
<dbReference type="RefSeq" id="WP_090587647.1">
    <property type="nucleotide sequence ID" value="NZ_FNDT01000016.1"/>
</dbReference>
<dbReference type="AlphaFoldDB" id="A0A1G8M5R8"/>
<sequence length="195" mass="20513">MTDETERLTSEIIRRETHSSRAVPATILAVLVILASLYLMLETALKALGQDPWLLAPEDAAGWVGSLPAGISPSVLAAAGALVFLLGLFFFLAAVLPGRKARLSIPNKRAAVVVDAEVLASSLARRARVAAGVTPDQVLVTIGRRLVEVQVRPTSGIPVSAQVVQTAVEDELRRTAVDPVPEVRVAVAESGVIGQ</sequence>
<evidence type="ECO:0000313" key="4">
    <source>
        <dbReference type="Proteomes" id="UP000199258"/>
    </source>
</evidence>
<gene>
    <name evidence="3" type="ORF">SAMN04488693_11651</name>
</gene>
<reference evidence="3 4" key="1">
    <citation type="submission" date="2016-10" db="EMBL/GenBank/DDBJ databases">
        <authorList>
            <person name="de Groot N.N."/>
        </authorList>
    </citation>
    <scope>NUCLEOTIDE SEQUENCE [LARGE SCALE GENOMIC DNA]</scope>
    <source>
        <strain evidence="3 4">NP_1H</strain>
    </source>
</reference>
<keyword evidence="4" id="KW-1185">Reference proteome</keyword>
<dbReference type="EMBL" id="FNDT01000016">
    <property type="protein sequence ID" value="SDI63292.1"/>
    <property type="molecule type" value="Genomic_DNA"/>
</dbReference>
<feature type="domain" description="DUF6286" evidence="2">
    <location>
        <begin position="85"/>
        <end position="187"/>
    </location>
</feature>
<dbReference type="STRING" id="335973.SAMN04488693_11651"/>
<evidence type="ECO:0000259" key="2">
    <source>
        <dbReference type="Pfam" id="PF19803"/>
    </source>
</evidence>
<evidence type="ECO:0000313" key="3">
    <source>
        <dbReference type="EMBL" id="SDI63292.1"/>
    </source>
</evidence>
<protein>
    <recommendedName>
        <fullName evidence="2">DUF6286 domain-containing protein</fullName>
    </recommendedName>
</protein>
<dbReference type="Proteomes" id="UP000199258">
    <property type="component" value="Unassembled WGS sequence"/>
</dbReference>
<dbReference type="OrthoDB" id="4951169at2"/>
<evidence type="ECO:0000256" key="1">
    <source>
        <dbReference type="SAM" id="Phobius"/>
    </source>
</evidence>
<feature type="transmembrane region" description="Helical" evidence="1">
    <location>
        <begin position="75"/>
        <end position="96"/>
    </location>
</feature>
<accession>A0A1G8M5R8</accession>